<proteinExistence type="predicted"/>
<feature type="region of interest" description="Disordered" evidence="1">
    <location>
        <begin position="84"/>
        <end position="119"/>
    </location>
</feature>
<dbReference type="Proteomes" id="UP000253104">
    <property type="component" value="Chromosome mHSR5_A"/>
</dbReference>
<accession>A0A2Z5MXP1</accession>
<evidence type="ECO:0000313" key="3">
    <source>
        <dbReference type="Proteomes" id="UP000253104"/>
    </source>
</evidence>
<dbReference type="AlphaFoldDB" id="A0A2Z5MXP1"/>
<feature type="region of interest" description="Disordered" evidence="1">
    <location>
        <begin position="27"/>
        <end position="56"/>
    </location>
</feature>
<feature type="compositionally biased region" description="Basic residues" evidence="1">
    <location>
        <begin position="39"/>
        <end position="48"/>
    </location>
</feature>
<organism evidence="2 3">
    <name type="scientific">Burkholderia pyrrocinia</name>
    <name type="common">Pseudomonas pyrrocinia</name>
    <dbReference type="NCBI Taxonomy" id="60550"/>
    <lineage>
        <taxon>Bacteria</taxon>
        <taxon>Pseudomonadati</taxon>
        <taxon>Pseudomonadota</taxon>
        <taxon>Betaproteobacteria</taxon>
        <taxon>Burkholderiales</taxon>
        <taxon>Burkholderiaceae</taxon>
        <taxon>Burkholderia</taxon>
        <taxon>Burkholderia cepacia complex</taxon>
    </lineage>
</organism>
<name>A0A2Z5MXP1_BURPY</name>
<gene>
    <name evidence="2" type="ORF">CUJ89_17180</name>
</gene>
<sequence>MTGRLNGVGEARSRRCAADDLFSRICSEPPGRAPAGSRARNRVSKSARFRPAAKGAASRQSIAEIAGRADSGACGAVVGQARAPRTRGAGRDRQCGEQAAPAVPRHQRYFAANSPLTTA</sequence>
<protein>
    <submittedName>
        <fullName evidence="2">Uncharacterized protein</fullName>
    </submittedName>
</protein>
<dbReference type="EMBL" id="CP024902">
    <property type="protein sequence ID" value="AXF22051.1"/>
    <property type="molecule type" value="Genomic_DNA"/>
</dbReference>
<reference evidence="2 3" key="1">
    <citation type="journal article" date="2018" name="ISME J.">
        <title>Involvement of Burkholderiaceae and sulfurous volatiles in disease-suppressive soils.</title>
        <authorList>
            <person name="Carrion V.J."/>
            <person name="Cordovez V."/>
            <person name="Tyc O."/>
            <person name="Etalo D.W."/>
            <person name="de Bruijn I."/>
            <person name="de Jager V.C."/>
            <person name="Medema M.H."/>
            <person name="Eberl L."/>
            <person name="Raaijmakers J.M."/>
        </authorList>
    </citation>
    <scope>NUCLEOTIDE SEQUENCE [LARGE SCALE GENOMIC DNA]</scope>
    <source>
        <strain evidence="3">mHSR5</strain>
    </source>
</reference>
<evidence type="ECO:0000256" key="1">
    <source>
        <dbReference type="SAM" id="MobiDB-lite"/>
    </source>
</evidence>
<evidence type="ECO:0000313" key="2">
    <source>
        <dbReference type="EMBL" id="AXF22051.1"/>
    </source>
</evidence>